<dbReference type="EC" id="5.1.1.1" evidence="2"/>
<proteinExistence type="predicted"/>
<accession>A0AAU7DWD3</accession>
<evidence type="ECO:0000259" key="1">
    <source>
        <dbReference type="Pfam" id="PF01168"/>
    </source>
</evidence>
<dbReference type="SUPFAM" id="SSF51419">
    <property type="entry name" value="PLP-binding barrel"/>
    <property type="match status" value="1"/>
</dbReference>
<name>A0AAU7DWD3_9MICO</name>
<dbReference type="Gene3D" id="3.20.20.10">
    <property type="entry name" value="Alanine racemase"/>
    <property type="match status" value="1"/>
</dbReference>
<dbReference type="InterPro" id="IPR051466">
    <property type="entry name" value="D-amino_acid_metab_enzyme"/>
</dbReference>
<dbReference type="PANTHER" id="PTHR28004">
    <property type="entry name" value="ZGC:162816-RELATED"/>
    <property type="match status" value="1"/>
</dbReference>
<dbReference type="GO" id="GO:0008721">
    <property type="term" value="F:D-serine ammonia-lyase activity"/>
    <property type="evidence" value="ECO:0007669"/>
    <property type="project" value="TreeGrafter"/>
</dbReference>
<reference evidence="2" key="1">
    <citation type="submission" date="2024-02" db="EMBL/GenBank/DDBJ databases">
        <title>Tomenella chthoni gen. nov. sp. nov., a member of the family Jonesiaceae isolated from bat guano.</title>
        <authorList>
            <person name="Miller S.L."/>
            <person name="King J."/>
            <person name="Sankaranarayanan K."/>
            <person name="Lawson P.A."/>
        </authorList>
    </citation>
    <scope>NUCLEOTIDE SEQUENCE</scope>
    <source>
        <strain evidence="2">BS-20</strain>
    </source>
</reference>
<dbReference type="Pfam" id="PF01168">
    <property type="entry name" value="Ala_racemase_N"/>
    <property type="match status" value="1"/>
</dbReference>
<dbReference type="EMBL" id="CP146203">
    <property type="protein sequence ID" value="XBH21791.1"/>
    <property type="molecule type" value="Genomic_DNA"/>
</dbReference>
<dbReference type="InterPro" id="IPR029066">
    <property type="entry name" value="PLP-binding_barrel"/>
</dbReference>
<feature type="domain" description="Alanine racemase N-terminal" evidence="1">
    <location>
        <begin position="32"/>
        <end position="223"/>
    </location>
</feature>
<dbReference type="GO" id="GO:0036088">
    <property type="term" value="P:D-serine catabolic process"/>
    <property type="evidence" value="ECO:0007669"/>
    <property type="project" value="TreeGrafter"/>
</dbReference>
<dbReference type="AlphaFoldDB" id="A0AAU7DWD3"/>
<evidence type="ECO:0000313" key="2">
    <source>
        <dbReference type="EMBL" id="XBH21791.1"/>
    </source>
</evidence>
<gene>
    <name evidence="2" type="ORF">V5R04_00765</name>
</gene>
<sequence>MVSTMGPLTTFGSLARSFSAATASLPGPVSVIDLAAFDENARTLVARAAGKPIRLATKSVRVRGLIERAMTNPGFQGLMAYSLAEALWLVSHGFTDVLVAYPTVDRRSLSVLAGDEHARAQITIMIDSQDHLALIRQAVQGTPGAGPIRVALDIDSSLRILERTGFPIHVGVRRSPLHSAAEAAQFVAQCALYPEASVVGLMFYNAQIAGLGDSNIALQLMKKLSSAELAQRRGEVIAAVSAQVAQPLEIINGGGTGSLHLLAETDTVTEVAAGSGLLHPTLFDTYRGLGQRPAAFYGLDIVRNPSARHATAYSGGYVASGPVGPSRVPSPIDRALKLIGSEGMGEVQSPFQISRGRETPQVGDRVWFRHAKAGEQMERFNTTHCILNSQVVQSLPTYRGEGQNFG</sequence>
<dbReference type="GO" id="GO:0008784">
    <property type="term" value="F:alanine racemase activity"/>
    <property type="evidence" value="ECO:0007669"/>
    <property type="project" value="UniProtKB-EC"/>
</dbReference>
<protein>
    <submittedName>
        <fullName evidence="2">Alanine racemase</fullName>
        <ecNumber evidence="2">5.1.1.1</ecNumber>
    </submittedName>
</protein>
<organism evidence="2">
    <name type="scientific">Jonesiaceae bacterium BS-20</name>
    <dbReference type="NCBI Taxonomy" id="3120821"/>
    <lineage>
        <taxon>Bacteria</taxon>
        <taxon>Bacillati</taxon>
        <taxon>Actinomycetota</taxon>
        <taxon>Actinomycetes</taxon>
        <taxon>Micrococcales</taxon>
        <taxon>Jonesiaceae</taxon>
    </lineage>
</organism>
<dbReference type="PANTHER" id="PTHR28004:SF2">
    <property type="entry name" value="D-SERINE DEHYDRATASE"/>
    <property type="match status" value="1"/>
</dbReference>
<keyword evidence="2" id="KW-0413">Isomerase</keyword>
<dbReference type="InterPro" id="IPR001608">
    <property type="entry name" value="Ala_racemase_N"/>
</dbReference>